<name>A0A0D1L9X9_9MYCO</name>
<gene>
    <name evidence="2" type="ORF">TL10_21135</name>
</gene>
<evidence type="ECO:0000313" key="2">
    <source>
        <dbReference type="EMBL" id="KIU15022.1"/>
    </source>
</evidence>
<accession>A0A0D1L9X9</accession>
<sequence length="80" mass="8909">MASTIWMISIVHVVRATATKNCMLGMTTNSPPQRPHQAALPSPRPGYRRRNMKHSIVSCRTYVNPRKGNRSMISVSGRCG</sequence>
<dbReference type="EMBL" id="JXST01000033">
    <property type="protein sequence ID" value="KIU15022.1"/>
    <property type="molecule type" value="Genomic_DNA"/>
</dbReference>
<reference evidence="2 3" key="1">
    <citation type="submission" date="2015-01" db="EMBL/GenBank/DDBJ databases">
        <title>Genome sequence of Mycobacterium llatzerense and Mycobacterium immunogenum recovered from brain abscess.</title>
        <authorList>
            <person name="Greninger A.L."/>
            <person name="Langelier C."/>
            <person name="Cunningham G."/>
            <person name="Chiu C.Y."/>
            <person name="Miller S."/>
        </authorList>
    </citation>
    <scope>NUCLEOTIDE SEQUENCE [LARGE SCALE GENOMIC DNA]</scope>
    <source>
        <strain evidence="2 3">CLUC14</strain>
    </source>
</reference>
<dbReference type="STRING" id="280871.TL10_21135"/>
<evidence type="ECO:0000313" key="3">
    <source>
        <dbReference type="Proteomes" id="UP000032221"/>
    </source>
</evidence>
<keyword evidence="3" id="KW-1185">Reference proteome</keyword>
<evidence type="ECO:0000256" key="1">
    <source>
        <dbReference type="SAM" id="MobiDB-lite"/>
    </source>
</evidence>
<organism evidence="2 3">
    <name type="scientific">Mycolicibacterium llatzerense</name>
    <dbReference type="NCBI Taxonomy" id="280871"/>
    <lineage>
        <taxon>Bacteria</taxon>
        <taxon>Bacillati</taxon>
        <taxon>Actinomycetota</taxon>
        <taxon>Actinomycetes</taxon>
        <taxon>Mycobacteriales</taxon>
        <taxon>Mycobacteriaceae</taxon>
        <taxon>Mycolicibacterium</taxon>
    </lineage>
</organism>
<feature type="region of interest" description="Disordered" evidence="1">
    <location>
        <begin position="25"/>
        <end position="49"/>
    </location>
</feature>
<dbReference type="Proteomes" id="UP000032221">
    <property type="component" value="Unassembled WGS sequence"/>
</dbReference>
<protein>
    <submittedName>
        <fullName evidence="2">Uncharacterized protein</fullName>
    </submittedName>
</protein>
<comment type="caution">
    <text evidence="2">The sequence shown here is derived from an EMBL/GenBank/DDBJ whole genome shotgun (WGS) entry which is preliminary data.</text>
</comment>
<dbReference type="AlphaFoldDB" id="A0A0D1L9X9"/>
<proteinExistence type="predicted"/>
<dbReference type="PATRIC" id="fig|280871.6.peg.4376"/>